<dbReference type="Proteomes" id="UP000887575">
    <property type="component" value="Unassembled WGS sequence"/>
</dbReference>
<feature type="transmembrane region" description="Helical" evidence="1">
    <location>
        <begin position="52"/>
        <end position="76"/>
    </location>
</feature>
<reference evidence="3" key="1">
    <citation type="submission" date="2024-02" db="UniProtKB">
        <authorList>
            <consortium name="WormBaseParasite"/>
        </authorList>
    </citation>
    <scope>IDENTIFICATION</scope>
</reference>
<dbReference type="WBParaSite" id="MBELARI_LOCUS7513">
    <property type="protein sequence ID" value="MBELARI_LOCUS7513"/>
    <property type="gene ID" value="MBELARI_LOCUS7513"/>
</dbReference>
<keyword evidence="2" id="KW-1185">Reference proteome</keyword>
<protein>
    <submittedName>
        <fullName evidence="3">Uncharacterized protein</fullName>
    </submittedName>
</protein>
<accession>A0AAF3FN52</accession>
<evidence type="ECO:0000313" key="3">
    <source>
        <dbReference type="WBParaSite" id="MBELARI_LOCUS7513"/>
    </source>
</evidence>
<dbReference type="AlphaFoldDB" id="A0AAF3FN52"/>
<evidence type="ECO:0000313" key="2">
    <source>
        <dbReference type="Proteomes" id="UP000887575"/>
    </source>
</evidence>
<sequence length="121" mass="13590">MGSALYTSKGTAEVCHGTMEACKSMCPTDCIFVSSCNGKENQYACVVFDSRMLMWLIFICFLITVCCCASLVACYFCKAIRHSSRHARRTENDIVFTNPGRVHHVQYSAPTRYSHGPSHKY</sequence>
<evidence type="ECO:0000256" key="1">
    <source>
        <dbReference type="SAM" id="Phobius"/>
    </source>
</evidence>
<name>A0AAF3FN52_9BILA</name>
<keyword evidence="1" id="KW-1133">Transmembrane helix</keyword>
<keyword evidence="1" id="KW-0472">Membrane</keyword>
<proteinExistence type="predicted"/>
<keyword evidence="1" id="KW-0812">Transmembrane</keyword>
<organism evidence="2 3">
    <name type="scientific">Mesorhabditis belari</name>
    <dbReference type="NCBI Taxonomy" id="2138241"/>
    <lineage>
        <taxon>Eukaryota</taxon>
        <taxon>Metazoa</taxon>
        <taxon>Ecdysozoa</taxon>
        <taxon>Nematoda</taxon>
        <taxon>Chromadorea</taxon>
        <taxon>Rhabditida</taxon>
        <taxon>Rhabditina</taxon>
        <taxon>Rhabditomorpha</taxon>
        <taxon>Rhabditoidea</taxon>
        <taxon>Rhabditidae</taxon>
        <taxon>Mesorhabditinae</taxon>
        <taxon>Mesorhabditis</taxon>
    </lineage>
</organism>